<accession>U4LKD5</accession>
<reference evidence="1 2" key="1">
    <citation type="journal article" date="2013" name="PLoS Genet.">
        <title>The genome and development-dependent transcriptomes of Pyronema confluens: a window into fungal evolution.</title>
        <authorList>
            <person name="Traeger S."/>
            <person name="Altegoer F."/>
            <person name="Freitag M."/>
            <person name="Gabaldon T."/>
            <person name="Kempken F."/>
            <person name="Kumar A."/>
            <person name="Marcet-Houben M."/>
            <person name="Poggeler S."/>
            <person name="Stajich J.E."/>
            <person name="Nowrousian M."/>
        </authorList>
    </citation>
    <scope>NUCLEOTIDE SEQUENCE [LARGE SCALE GENOMIC DNA]</scope>
    <source>
        <strain evidence="2">CBS 100304</strain>
        <tissue evidence="1">Vegetative mycelium</tissue>
    </source>
</reference>
<proteinExistence type="predicted"/>
<dbReference type="AlphaFoldDB" id="U4LKD5"/>
<protein>
    <submittedName>
        <fullName evidence="1">Uncharacterized protein</fullName>
    </submittedName>
</protein>
<evidence type="ECO:0000313" key="2">
    <source>
        <dbReference type="Proteomes" id="UP000018144"/>
    </source>
</evidence>
<organism evidence="1 2">
    <name type="scientific">Pyronema omphalodes (strain CBS 100304)</name>
    <name type="common">Pyronema confluens</name>
    <dbReference type="NCBI Taxonomy" id="1076935"/>
    <lineage>
        <taxon>Eukaryota</taxon>
        <taxon>Fungi</taxon>
        <taxon>Dikarya</taxon>
        <taxon>Ascomycota</taxon>
        <taxon>Pezizomycotina</taxon>
        <taxon>Pezizomycetes</taxon>
        <taxon>Pezizales</taxon>
        <taxon>Pyronemataceae</taxon>
        <taxon>Pyronema</taxon>
    </lineage>
</organism>
<name>U4LKD5_PYROM</name>
<gene>
    <name evidence="1" type="ORF">PCON_13047</name>
</gene>
<sequence>MRNGRTPHTEPCGHLKLSCWKLTMPCGYFLPEHKIING</sequence>
<keyword evidence="2" id="KW-1185">Reference proteome</keyword>
<dbReference type="Proteomes" id="UP000018144">
    <property type="component" value="Unassembled WGS sequence"/>
</dbReference>
<dbReference type="EMBL" id="HF935844">
    <property type="protein sequence ID" value="CCX32398.1"/>
    <property type="molecule type" value="Genomic_DNA"/>
</dbReference>
<evidence type="ECO:0000313" key="1">
    <source>
        <dbReference type="EMBL" id="CCX32398.1"/>
    </source>
</evidence>